<feature type="signal peptide" evidence="1">
    <location>
        <begin position="1"/>
        <end position="17"/>
    </location>
</feature>
<dbReference type="PANTHER" id="PTHR22801:SF63">
    <property type="entry name" value="C-TYPE LECTIN DOMAIN-CONTAINING PROTEIN"/>
    <property type="match status" value="1"/>
</dbReference>
<reference evidence="3 4" key="1">
    <citation type="journal article" date="2024" name="BMC Genomics">
        <title>Genome assembly of redclaw crayfish (Cherax quadricarinatus) provides insights into its immune adaptation and hypoxia tolerance.</title>
        <authorList>
            <person name="Liu Z."/>
            <person name="Zheng J."/>
            <person name="Li H."/>
            <person name="Fang K."/>
            <person name="Wang S."/>
            <person name="He J."/>
            <person name="Zhou D."/>
            <person name="Weng S."/>
            <person name="Chi M."/>
            <person name="Gu Z."/>
            <person name="He J."/>
            <person name="Li F."/>
            <person name="Wang M."/>
        </authorList>
    </citation>
    <scope>NUCLEOTIDE SEQUENCE [LARGE SCALE GENOMIC DNA]</scope>
    <source>
        <strain evidence="3">ZL_2023a</strain>
    </source>
</reference>
<comment type="caution">
    <text evidence="3">The sequence shown here is derived from an EMBL/GenBank/DDBJ whole genome shotgun (WGS) entry which is preliminary data.</text>
</comment>
<dbReference type="PROSITE" id="PS50041">
    <property type="entry name" value="C_TYPE_LECTIN_2"/>
    <property type="match status" value="1"/>
</dbReference>
<dbReference type="CDD" id="cd00037">
    <property type="entry name" value="CLECT"/>
    <property type="match status" value="1"/>
</dbReference>
<dbReference type="Gene3D" id="3.10.100.10">
    <property type="entry name" value="Mannose-Binding Protein A, subunit A"/>
    <property type="match status" value="1"/>
</dbReference>
<evidence type="ECO:0000256" key="1">
    <source>
        <dbReference type="SAM" id="SignalP"/>
    </source>
</evidence>
<dbReference type="PANTHER" id="PTHR22801">
    <property type="entry name" value="LITHOSTATHINE"/>
    <property type="match status" value="1"/>
</dbReference>
<gene>
    <name evidence="3" type="ORF">OTU49_015593</name>
</gene>
<dbReference type="InterPro" id="IPR050801">
    <property type="entry name" value="Ca-Dep_Lectins_ImmuneDev"/>
</dbReference>
<keyword evidence="4" id="KW-1185">Reference proteome</keyword>
<protein>
    <recommendedName>
        <fullName evidence="2">C-type lectin domain-containing protein</fullName>
    </recommendedName>
</protein>
<dbReference type="Pfam" id="PF00059">
    <property type="entry name" value="Lectin_C"/>
    <property type="match status" value="1"/>
</dbReference>
<dbReference type="SUPFAM" id="SSF56436">
    <property type="entry name" value="C-type lectin-like"/>
    <property type="match status" value="1"/>
</dbReference>
<dbReference type="EMBL" id="JARKIK010000010">
    <property type="protein sequence ID" value="KAK8748922.1"/>
    <property type="molecule type" value="Genomic_DNA"/>
</dbReference>
<accession>A0AAW0XX05</accession>
<feature type="domain" description="C-type lectin" evidence="2">
    <location>
        <begin position="70"/>
        <end position="183"/>
    </location>
</feature>
<dbReference type="Proteomes" id="UP001445076">
    <property type="component" value="Unassembled WGS sequence"/>
</dbReference>
<keyword evidence="1" id="KW-0732">Signal</keyword>
<evidence type="ECO:0000259" key="2">
    <source>
        <dbReference type="PROSITE" id="PS50041"/>
    </source>
</evidence>
<proteinExistence type="predicted"/>
<evidence type="ECO:0000313" key="4">
    <source>
        <dbReference type="Proteomes" id="UP001445076"/>
    </source>
</evidence>
<dbReference type="InterPro" id="IPR001304">
    <property type="entry name" value="C-type_lectin-like"/>
</dbReference>
<evidence type="ECO:0000313" key="3">
    <source>
        <dbReference type="EMBL" id="KAK8748922.1"/>
    </source>
</evidence>
<sequence>MYRLITRLITVLWVVAAADVEVSTVSQDELRSAVIVNQLLLSQQTDILKELLNNTQHNQGPYCPYPYTQVLDECFYLSTHKLTMEKGRQHCQGMMGDLATPKHPYALKSFIINKNRNTLVYVGATGFVGGRNAKENRPFKWLDGRHIATSDWASTEPNNHDGSEYCVALNHQLHPPLLDLPCSSFSRSVLPAPLHTGPGRVLLPEYSQTHLGEGTPTLPGNVGRLSFTQTPLCSQVFHYKLNRNWR</sequence>
<dbReference type="AlphaFoldDB" id="A0AAW0XX05"/>
<dbReference type="InterPro" id="IPR016187">
    <property type="entry name" value="CTDL_fold"/>
</dbReference>
<dbReference type="SMART" id="SM00034">
    <property type="entry name" value="CLECT"/>
    <property type="match status" value="1"/>
</dbReference>
<feature type="chain" id="PRO_5043889422" description="C-type lectin domain-containing protein" evidence="1">
    <location>
        <begin position="18"/>
        <end position="246"/>
    </location>
</feature>
<dbReference type="InterPro" id="IPR016186">
    <property type="entry name" value="C-type_lectin-like/link_sf"/>
</dbReference>
<name>A0AAW0XX05_CHEQU</name>
<organism evidence="3 4">
    <name type="scientific">Cherax quadricarinatus</name>
    <name type="common">Australian red claw crayfish</name>
    <dbReference type="NCBI Taxonomy" id="27406"/>
    <lineage>
        <taxon>Eukaryota</taxon>
        <taxon>Metazoa</taxon>
        <taxon>Ecdysozoa</taxon>
        <taxon>Arthropoda</taxon>
        <taxon>Crustacea</taxon>
        <taxon>Multicrustacea</taxon>
        <taxon>Malacostraca</taxon>
        <taxon>Eumalacostraca</taxon>
        <taxon>Eucarida</taxon>
        <taxon>Decapoda</taxon>
        <taxon>Pleocyemata</taxon>
        <taxon>Astacidea</taxon>
        <taxon>Parastacoidea</taxon>
        <taxon>Parastacidae</taxon>
        <taxon>Cherax</taxon>
    </lineage>
</organism>